<feature type="domain" description="ER-bound oxygenase mpaB/mpaB'/Rubber oxygenase catalytic" evidence="1">
    <location>
        <begin position="120"/>
        <end position="308"/>
    </location>
</feature>
<comment type="caution">
    <text evidence="2">The sequence shown here is derived from an EMBL/GenBank/DDBJ whole genome shotgun (WGS) entry which is preliminary data.</text>
</comment>
<dbReference type="OrthoDB" id="6072815at2"/>
<dbReference type="InterPro" id="IPR037473">
    <property type="entry name" value="Lcp-like"/>
</dbReference>
<dbReference type="RefSeq" id="WP_117381123.1">
    <property type="nucleotide sequence ID" value="NZ_QWDE01000001.1"/>
</dbReference>
<accession>A0A3E2NT93</accession>
<evidence type="ECO:0000313" key="3">
    <source>
        <dbReference type="Proteomes" id="UP000260823"/>
    </source>
</evidence>
<dbReference type="PANTHER" id="PTHR37539:SF1">
    <property type="entry name" value="ER-BOUND OXYGENASE MPAB_MPAB'_RUBBER OXYGENASE CATALYTIC DOMAIN-CONTAINING PROTEIN"/>
    <property type="match status" value="1"/>
</dbReference>
<sequence>MLKSNPYPDNVLAAKRLQGDNAADNFIAGVFANTENKKALYEWLGTLSHNTQLLHLPTLFANEPVLTTAATLPHWANTRMMQRGSVFFIRHSETIMNLLGLLSLPYCYTAANGAMVLYLSDRMRSDTTKRLYETAAFVWEVMAPDAFASTGEGFASILKVRLMHAAVRFYTYKSGRWNDEWGTPVNQEDMVGTNLSFSLLVMRGLRKLGITVGKEDQEGFMHLWNVIGALSGLDEYLLPGSVKEAQILDTIISKRQFSSSAHGEELTSSLTKHITGVNNTGASANDILGLMRYLLGAPVADMLKIDAPELPSYKIQLLKLTNLVKGLKPVGNTNLAYKEAYSRFKQQSPAEALT</sequence>
<evidence type="ECO:0000259" key="1">
    <source>
        <dbReference type="Pfam" id="PF09995"/>
    </source>
</evidence>
<dbReference type="GO" id="GO:0016491">
    <property type="term" value="F:oxidoreductase activity"/>
    <property type="evidence" value="ECO:0007669"/>
    <property type="project" value="InterPro"/>
</dbReference>
<organism evidence="2 3">
    <name type="scientific">Mucilaginibacter terrenus</name>
    <dbReference type="NCBI Taxonomy" id="2482727"/>
    <lineage>
        <taxon>Bacteria</taxon>
        <taxon>Pseudomonadati</taxon>
        <taxon>Bacteroidota</taxon>
        <taxon>Sphingobacteriia</taxon>
        <taxon>Sphingobacteriales</taxon>
        <taxon>Sphingobacteriaceae</taxon>
        <taxon>Mucilaginibacter</taxon>
    </lineage>
</organism>
<dbReference type="InterPro" id="IPR018713">
    <property type="entry name" value="MPAB/Lcp_cat_dom"/>
</dbReference>
<dbReference type="AlphaFoldDB" id="A0A3E2NT93"/>
<protein>
    <submittedName>
        <fullName evidence="2">DUF2236 domain-containing protein</fullName>
    </submittedName>
</protein>
<name>A0A3E2NT93_9SPHI</name>
<reference evidence="2 3" key="1">
    <citation type="submission" date="2018-08" db="EMBL/GenBank/DDBJ databases">
        <title>Mucilaginibacter terrae sp. nov., isolated from manganese diggings.</title>
        <authorList>
            <person name="Huang Y."/>
            <person name="Zhou Z."/>
        </authorList>
    </citation>
    <scope>NUCLEOTIDE SEQUENCE [LARGE SCALE GENOMIC DNA]</scope>
    <source>
        <strain evidence="2 3">ZH6</strain>
    </source>
</reference>
<gene>
    <name evidence="2" type="ORF">DYU05_00970</name>
</gene>
<proteinExistence type="predicted"/>
<dbReference type="Proteomes" id="UP000260823">
    <property type="component" value="Unassembled WGS sequence"/>
</dbReference>
<evidence type="ECO:0000313" key="2">
    <source>
        <dbReference type="EMBL" id="RFZ84233.1"/>
    </source>
</evidence>
<dbReference type="PANTHER" id="PTHR37539">
    <property type="entry name" value="SECRETED PROTEIN-RELATED"/>
    <property type="match status" value="1"/>
</dbReference>
<keyword evidence="3" id="KW-1185">Reference proteome</keyword>
<dbReference type="Pfam" id="PF09995">
    <property type="entry name" value="MPAB_Lcp_cat"/>
    <property type="match status" value="1"/>
</dbReference>
<dbReference type="EMBL" id="QWDE01000001">
    <property type="protein sequence ID" value="RFZ84233.1"/>
    <property type="molecule type" value="Genomic_DNA"/>
</dbReference>